<evidence type="ECO:0000256" key="1">
    <source>
        <dbReference type="ARBA" id="ARBA00004141"/>
    </source>
</evidence>
<dbReference type="PROSITE" id="PS50850">
    <property type="entry name" value="MFS"/>
    <property type="match status" value="1"/>
</dbReference>
<feature type="transmembrane region" description="Helical" evidence="6">
    <location>
        <begin position="464"/>
        <end position="481"/>
    </location>
</feature>
<dbReference type="InterPro" id="IPR011701">
    <property type="entry name" value="MFS"/>
</dbReference>
<feature type="transmembrane region" description="Helical" evidence="6">
    <location>
        <begin position="108"/>
        <end position="126"/>
    </location>
</feature>
<feature type="transmembrane region" description="Helical" evidence="6">
    <location>
        <begin position="47"/>
        <end position="66"/>
    </location>
</feature>
<feature type="transmembrane region" description="Helical" evidence="6">
    <location>
        <begin position="337"/>
        <end position="354"/>
    </location>
</feature>
<accession>A0A8B7YDH5</accession>
<reference evidence="9" key="1">
    <citation type="submission" date="2025-08" db="UniProtKB">
        <authorList>
            <consortium name="RefSeq"/>
        </authorList>
    </citation>
    <scope>IDENTIFICATION</scope>
</reference>
<dbReference type="PANTHER" id="PTHR23510:SF16">
    <property type="entry name" value="MAJOR FACILITATOR SUPERFAMILY (MFS) PROFILE DOMAIN-CONTAINING PROTEIN"/>
    <property type="match status" value="1"/>
</dbReference>
<feature type="transmembrane region" description="Helical" evidence="6">
    <location>
        <begin position="397"/>
        <end position="420"/>
    </location>
</feature>
<organism evidence="8 9">
    <name type="scientific">Acanthaster planci</name>
    <name type="common">Crown-of-thorns starfish</name>
    <dbReference type="NCBI Taxonomy" id="133434"/>
    <lineage>
        <taxon>Eukaryota</taxon>
        <taxon>Metazoa</taxon>
        <taxon>Echinodermata</taxon>
        <taxon>Eleutherozoa</taxon>
        <taxon>Asterozoa</taxon>
        <taxon>Asteroidea</taxon>
        <taxon>Valvatacea</taxon>
        <taxon>Valvatida</taxon>
        <taxon>Acanthasteridae</taxon>
        <taxon>Acanthaster</taxon>
    </lineage>
</organism>
<evidence type="ECO:0000256" key="6">
    <source>
        <dbReference type="SAM" id="Phobius"/>
    </source>
</evidence>
<feature type="transmembrane region" description="Helical" evidence="6">
    <location>
        <begin position="78"/>
        <end position="96"/>
    </location>
</feature>
<dbReference type="AlphaFoldDB" id="A0A8B7YDH5"/>
<dbReference type="OMA" id="IFLRLCN"/>
<evidence type="ECO:0000313" key="9">
    <source>
        <dbReference type="RefSeq" id="XP_022090430.1"/>
    </source>
</evidence>
<feature type="transmembrane region" description="Helical" evidence="6">
    <location>
        <begin position="440"/>
        <end position="458"/>
    </location>
</feature>
<dbReference type="PANTHER" id="PTHR23510">
    <property type="entry name" value="INNER MEMBRANE TRANSPORT PROTEIN YAJR"/>
    <property type="match status" value="1"/>
</dbReference>
<evidence type="ECO:0000256" key="3">
    <source>
        <dbReference type="ARBA" id="ARBA00022989"/>
    </source>
</evidence>
<dbReference type="OrthoDB" id="370281at2759"/>
<gene>
    <name evidence="9" type="primary">LOC110979169</name>
</gene>
<evidence type="ECO:0000313" key="8">
    <source>
        <dbReference type="Proteomes" id="UP000694845"/>
    </source>
</evidence>
<dbReference type="SUPFAM" id="SSF103473">
    <property type="entry name" value="MFS general substrate transporter"/>
    <property type="match status" value="1"/>
</dbReference>
<dbReference type="Gene3D" id="1.20.1250.20">
    <property type="entry name" value="MFS general substrate transporter like domains"/>
    <property type="match status" value="1"/>
</dbReference>
<feature type="compositionally biased region" description="Polar residues" evidence="5">
    <location>
        <begin position="249"/>
        <end position="261"/>
    </location>
</feature>
<evidence type="ECO:0000256" key="4">
    <source>
        <dbReference type="ARBA" id="ARBA00023136"/>
    </source>
</evidence>
<keyword evidence="4 6" id="KW-0472">Membrane</keyword>
<feature type="transmembrane region" description="Helical" evidence="6">
    <location>
        <begin position="366"/>
        <end position="385"/>
    </location>
</feature>
<dbReference type="Pfam" id="PF07690">
    <property type="entry name" value="MFS_1"/>
    <property type="match status" value="1"/>
</dbReference>
<feature type="transmembrane region" description="Helical" evidence="6">
    <location>
        <begin position="300"/>
        <end position="317"/>
    </location>
</feature>
<dbReference type="GO" id="GO:0022857">
    <property type="term" value="F:transmembrane transporter activity"/>
    <property type="evidence" value="ECO:0007669"/>
    <property type="project" value="InterPro"/>
</dbReference>
<comment type="subcellular location">
    <subcellularLocation>
        <location evidence="1">Membrane</location>
        <topology evidence="1">Multi-pass membrane protein</topology>
    </subcellularLocation>
</comment>
<keyword evidence="3 6" id="KW-1133">Transmembrane helix</keyword>
<dbReference type="GeneID" id="110979169"/>
<dbReference type="InterPro" id="IPR036259">
    <property type="entry name" value="MFS_trans_sf"/>
</dbReference>
<feature type="compositionally biased region" description="Polar residues" evidence="5">
    <location>
        <begin position="220"/>
        <end position="232"/>
    </location>
</feature>
<dbReference type="InterPro" id="IPR051068">
    <property type="entry name" value="MFS_Domain-Containing_Protein"/>
</dbReference>
<feature type="transmembrane region" description="Helical" evidence="6">
    <location>
        <begin position="177"/>
        <end position="196"/>
    </location>
</feature>
<keyword evidence="2 6" id="KW-0812">Transmembrane</keyword>
<name>A0A8B7YDH5_ACAPL</name>
<feature type="region of interest" description="Disordered" evidence="5">
    <location>
        <begin position="204"/>
        <end position="261"/>
    </location>
</feature>
<feature type="domain" description="Major facilitator superfamily (MFS) profile" evidence="7">
    <location>
        <begin position="12"/>
        <end position="485"/>
    </location>
</feature>
<dbReference type="Proteomes" id="UP000694845">
    <property type="component" value="Unplaced"/>
</dbReference>
<sequence length="522" mass="57295">MGMTLKTKKRLTFVAQSVFFLFGGIEYAVVLPTLNEYLGHLDGDATFFGIVMAAFSFSGLLMSPLYGLIQDRFKKTKILILFANLWEIGGNFLYFYGGSKYILLSSRLMSGVGAGVGSAIFAQISLTSTEKDRAAALSIASAARQVGLLLGPALNLPLNICDFYIGPLHVNNFTGPGFVMCILFVLLEVVTLFCFYDIPPLSEQNQSENGEDQSDAASIGNAQVPTVPTNDSYACRNEGANDDSGLYDSYTTDSSQSRTQRLNGGRVLNQAVEKYGETSSDGNGETQNFSRLQVFLQEEVLVLLTAQFVFMFNQTCLETGLTVMTKQLLNFGGVENSILYAVAGVELLVSLIIIRCLSRVISDRTMLFGSLTLEILPYILLLIFYPHAIPGRSRNLWWFVTLFIIQVSGLGFLFISLVSLFSKVTPGAIQGFAQGIRRSLGGVGTIMGPLWAGCIEHWPFETLAIMMALFILVWGMCILSWKRLRPHSDIAEARRVPASLEVDEETKPLLVNSNENDYGVVA</sequence>
<evidence type="ECO:0000256" key="5">
    <source>
        <dbReference type="SAM" id="MobiDB-lite"/>
    </source>
</evidence>
<dbReference type="GO" id="GO:0016020">
    <property type="term" value="C:membrane"/>
    <property type="evidence" value="ECO:0007669"/>
    <property type="project" value="UniProtKB-SubCell"/>
</dbReference>
<evidence type="ECO:0000256" key="2">
    <source>
        <dbReference type="ARBA" id="ARBA00022692"/>
    </source>
</evidence>
<protein>
    <submittedName>
        <fullName evidence="9">Uncharacterized protein LOC110979169 isoform X1</fullName>
    </submittedName>
</protein>
<dbReference type="RefSeq" id="XP_022090430.1">
    <property type="nucleotide sequence ID" value="XM_022234738.1"/>
</dbReference>
<dbReference type="KEGG" id="aplc:110979169"/>
<feature type="transmembrane region" description="Helical" evidence="6">
    <location>
        <begin position="146"/>
        <end position="165"/>
    </location>
</feature>
<evidence type="ECO:0000259" key="7">
    <source>
        <dbReference type="PROSITE" id="PS50850"/>
    </source>
</evidence>
<proteinExistence type="predicted"/>
<keyword evidence="8" id="KW-1185">Reference proteome</keyword>
<dbReference type="InterPro" id="IPR020846">
    <property type="entry name" value="MFS_dom"/>
</dbReference>